<keyword evidence="3 7" id="KW-0820">tRNA-binding</keyword>
<comment type="subunit">
    <text evidence="7">Homohexameric ring arranged as a trimer of dimers.</text>
</comment>
<dbReference type="GeneID" id="98001817"/>
<dbReference type="CDD" id="cd11362">
    <property type="entry name" value="RNase_PH_bact"/>
    <property type="match status" value="1"/>
</dbReference>
<keyword evidence="11" id="KW-1185">Reference proteome</keyword>
<sequence>MDHMLINRSFDRAADAMRPVNLTRDVMKNALGSCLVEFGDTKVLCAATIEEGVPGWRKASRQGWVTAEYAMLPASTNRRTRRETSNRKGRSMEIERLIGRSLRTVVNMKALGEHTVTVDCDVIQADGGTRTASITGAWVALHDALMAWVEAGKISRLPLTGQVAAVSMGLVDGCELLDLDYAEDSHAEVDMNLVATDAGEIIEIQGTGEQTPFDRARLNRLLDLGELGIKQLIDLQNEVTAFRD</sequence>
<feature type="domain" description="Exoribonuclease phosphorolytic" evidence="8">
    <location>
        <begin position="17"/>
        <end position="144"/>
    </location>
</feature>
<dbReference type="Gene3D" id="3.30.230.70">
    <property type="entry name" value="GHMP Kinase, N-terminal domain"/>
    <property type="match status" value="1"/>
</dbReference>
<proteinExistence type="inferred from homology"/>
<dbReference type="SUPFAM" id="SSF55666">
    <property type="entry name" value="Ribonuclease PH domain 2-like"/>
    <property type="match status" value="1"/>
</dbReference>
<dbReference type="GO" id="GO:0009022">
    <property type="term" value="F:tRNA nucleotidyltransferase activity"/>
    <property type="evidence" value="ECO:0007669"/>
    <property type="project" value="UniProtKB-UniRule"/>
</dbReference>
<comment type="similarity">
    <text evidence="1 7">Belongs to the RNase PH family.</text>
</comment>
<dbReference type="STRING" id="445975.COLSTE_01253"/>
<dbReference type="SUPFAM" id="SSF54211">
    <property type="entry name" value="Ribosomal protein S5 domain 2-like"/>
    <property type="match status" value="1"/>
</dbReference>
<feature type="binding site" evidence="7">
    <location>
        <position position="90"/>
    </location>
    <ligand>
        <name>phosphate</name>
        <dbReference type="ChEBI" id="CHEBI:43474"/>
        <note>substrate</note>
    </ligand>
</feature>
<dbReference type="Pfam" id="PF03725">
    <property type="entry name" value="RNase_PH_C"/>
    <property type="match status" value="1"/>
</dbReference>
<dbReference type="GO" id="GO:0031125">
    <property type="term" value="P:rRNA 3'-end processing"/>
    <property type="evidence" value="ECO:0007669"/>
    <property type="project" value="UniProtKB-ARBA"/>
</dbReference>
<dbReference type="Pfam" id="PF01138">
    <property type="entry name" value="RNase_PH"/>
    <property type="match status" value="1"/>
</dbReference>
<dbReference type="HAMAP" id="MF_00564">
    <property type="entry name" value="RNase_PH"/>
    <property type="match status" value="1"/>
</dbReference>
<dbReference type="GO" id="GO:0008033">
    <property type="term" value="P:tRNA processing"/>
    <property type="evidence" value="ECO:0007669"/>
    <property type="project" value="UniProtKB-UniRule"/>
</dbReference>
<evidence type="ECO:0000259" key="9">
    <source>
        <dbReference type="Pfam" id="PF03725"/>
    </source>
</evidence>
<dbReference type="InterPro" id="IPR018336">
    <property type="entry name" value="RNase_PH_CS"/>
</dbReference>
<dbReference type="InterPro" id="IPR015847">
    <property type="entry name" value="ExoRNase_PH_dom2"/>
</dbReference>
<protein>
    <recommendedName>
        <fullName evidence="7">Ribonuclease PH</fullName>
        <shortName evidence="7">RNase PH</shortName>
        <ecNumber evidence="7">2.7.7.56</ecNumber>
    </recommendedName>
    <alternativeName>
        <fullName evidence="7">tRNA nucleotidyltransferase</fullName>
    </alternativeName>
</protein>
<dbReference type="InterPro" id="IPR001247">
    <property type="entry name" value="ExoRNase_PH_dom1"/>
</dbReference>
<name>B6GB01_9ACTN</name>
<evidence type="ECO:0000256" key="7">
    <source>
        <dbReference type="HAMAP-Rule" id="MF_00564"/>
    </source>
</evidence>
<dbReference type="NCBIfam" id="TIGR01966">
    <property type="entry name" value="RNasePH"/>
    <property type="match status" value="1"/>
</dbReference>
<dbReference type="GO" id="GO:0000175">
    <property type="term" value="F:3'-5'-RNA exonuclease activity"/>
    <property type="evidence" value="ECO:0007669"/>
    <property type="project" value="UniProtKB-UniRule"/>
</dbReference>
<dbReference type="InterPro" id="IPR002381">
    <property type="entry name" value="RNase_PH_bac-type"/>
</dbReference>
<dbReference type="InterPro" id="IPR027408">
    <property type="entry name" value="PNPase/RNase_PH_dom_sf"/>
</dbReference>
<dbReference type="HOGENOM" id="CLU_050858_0_0_11"/>
<dbReference type="FunFam" id="3.30.230.70:FF:000003">
    <property type="entry name" value="Ribonuclease PH"/>
    <property type="match status" value="1"/>
</dbReference>
<dbReference type="GO" id="GO:0000049">
    <property type="term" value="F:tRNA binding"/>
    <property type="evidence" value="ECO:0007669"/>
    <property type="project" value="UniProtKB-UniRule"/>
</dbReference>
<dbReference type="Proteomes" id="UP000003560">
    <property type="component" value="Unassembled WGS sequence"/>
</dbReference>
<dbReference type="AlphaFoldDB" id="B6GB01"/>
<keyword evidence="7 10" id="KW-0808">Transferase</keyword>
<gene>
    <name evidence="7 10" type="primary">rph</name>
    <name evidence="10" type="ORF">COLSTE_01253</name>
</gene>
<dbReference type="InterPro" id="IPR020568">
    <property type="entry name" value="Ribosomal_Su5_D2-typ_SF"/>
</dbReference>
<keyword evidence="5 7" id="KW-0548">Nucleotidyltransferase</keyword>
<dbReference type="GO" id="GO:0016075">
    <property type="term" value="P:rRNA catabolic process"/>
    <property type="evidence" value="ECO:0007669"/>
    <property type="project" value="UniProtKB-UniRule"/>
</dbReference>
<evidence type="ECO:0000256" key="5">
    <source>
        <dbReference type="ARBA" id="ARBA00022695"/>
    </source>
</evidence>
<feature type="binding site" evidence="7">
    <location>
        <begin position="128"/>
        <end position="130"/>
    </location>
    <ligand>
        <name>phosphate</name>
        <dbReference type="ChEBI" id="CHEBI:43474"/>
        <note>substrate</note>
    </ligand>
</feature>
<keyword evidence="6" id="KW-0694">RNA-binding</keyword>
<reference evidence="10 11" key="2">
    <citation type="submission" date="2008-10" db="EMBL/GenBank/DDBJ databases">
        <authorList>
            <person name="Fulton L."/>
            <person name="Clifton S."/>
            <person name="Fulton B."/>
            <person name="Xu J."/>
            <person name="Minx P."/>
            <person name="Pepin K.H."/>
            <person name="Johnson M."/>
            <person name="Thiruvilangam P."/>
            <person name="Bhonagiri V."/>
            <person name="Nash W.E."/>
            <person name="Mardis E.R."/>
            <person name="Wilson R.K."/>
        </authorList>
    </citation>
    <scope>NUCLEOTIDE SEQUENCE [LARGE SCALE GENOMIC DNA]</scope>
    <source>
        <strain evidence="10 11">DSM 13279</strain>
    </source>
</reference>
<evidence type="ECO:0000256" key="2">
    <source>
        <dbReference type="ARBA" id="ARBA00022552"/>
    </source>
</evidence>
<dbReference type="eggNOG" id="COG0689">
    <property type="taxonomic scope" value="Bacteria"/>
</dbReference>
<dbReference type="PANTHER" id="PTHR11953:SF0">
    <property type="entry name" value="EXOSOME COMPLEX COMPONENT RRP41"/>
    <property type="match status" value="1"/>
</dbReference>
<evidence type="ECO:0000256" key="4">
    <source>
        <dbReference type="ARBA" id="ARBA00022694"/>
    </source>
</evidence>
<reference evidence="10 11" key="1">
    <citation type="submission" date="2008-10" db="EMBL/GenBank/DDBJ databases">
        <title>Draft genome sequence of Collinsella stercoris (DSM 13279).</title>
        <authorList>
            <person name="Sudarsanam P."/>
            <person name="Ley R."/>
            <person name="Guruge J."/>
            <person name="Turnbaugh P.J."/>
            <person name="Mahowald M."/>
            <person name="Liep D."/>
            <person name="Gordon J."/>
        </authorList>
    </citation>
    <scope>NUCLEOTIDE SEQUENCE [LARGE SCALE GENOMIC DNA]</scope>
    <source>
        <strain evidence="10 11">DSM 13279</strain>
    </source>
</reference>
<accession>B6GB01</accession>
<keyword evidence="2 7" id="KW-0698">rRNA processing</keyword>
<dbReference type="EMBL" id="ABXJ01000069">
    <property type="protein sequence ID" value="EEA90495.1"/>
    <property type="molecule type" value="Genomic_DNA"/>
</dbReference>
<dbReference type="InterPro" id="IPR050080">
    <property type="entry name" value="RNase_PH"/>
</dbReference>
<evidence type="ECO:0000256" key="6">
    <source>
        <dbReference type="ARBA" id="ARBA00022884"/>
    </source>
</evidence>
<comment type="caution">
    <text evidence="10">The sequence shown here is derived from an EMBL/GenBank/DDBJ whole genome shotgun (WGS) entry which is preliminary data.</text>
</comment>
<comment type="catalytic activity">
    <reaction evidence="7">
        <text>tRNA(n+1) + phosphate = tRNA(n) + a ribonucleoside 5'-diphosphate</text>
        <dbReference type="Rhea" id="RHEA:10628"/>
        <dbReference type="Rhea" id="RHEA-COMP:17343"/>
        <dbReference type="Rhea" id="RHEA-COMP:17344"/>
        <dbReference type="ChEBI" id="CHEBI:43474"/>
        <dbReference type="ChEBI" id="CHEBI:57930"/>
        <dbReference type="ChEBI" id="CHEBI:173114"/>
        <dbReference type="EC" id="2.7.7.56"/>
    </reaction>
</comment>
<dbReference type="EC" id="2.7.7.56" evidence="7"/>
<dbReference type="PROSITE" id="PS01277">
    <property type="entry name" value="RIBONUCLEASE_PH"/>
    <property type="match status" value="1"/>
</dbReference>
<evidence type="ECO:0000259" key="8">
    <source>
        <dbReference type="Pfam" id="PF01138"/>
    </source>
</evidence>
<organism evidence="10 11">
    <name type="scientific">Collinsella stercoris DSM 13279</name>
    <dbReference type="NCBI Taxonomy" id="445975"/>
    <lineage>
        <taxon>Bacteria</taxon>
        <taxon>Bacillati</taxon>
        <taxon>Actinomycetota</taxon>
        <taxon>Coriobacteriia</taxon>
        <taxon>Coriobacteriales</taxon>
        <taxon>Coriobacteriaceae</taxon>
        <taxon>Collinsella</taxon>
    </lineage>
</organism>
<dbReference type="InterPro" id="IPR036345">
    <property type="entry name" value="ExoRNase_PH_dom2_sf"/>
</dbReference>
<evidence type="ECO:0000256" key="1">
    <source>
        <dbReference type="ARBA" id="ARBA00006678"/>
    </source>
</evidence>
<keyword evidence="4 7" id="KW-0819">tRNA processing</keyword>
<dbReference type="PANTHER" id="PTHR11953">
    <property type="entry name" value="EXOSOME COMPLEX COMPONENT"/>
    <property type="match status" value="1"/>
</dbReference>
<evidence type="ECO:0000313" key="11">
    <source>
        <dbReference type="Proteomes" id="UP000003560"/>
    </source>
</evidence>
<dbReference type="OrthoDB" id="9802265at2"/>
<comment type="function">
    <text evidence="7">Phosphorolytic 3'-5' exoribonuclease that plays an important role in tRNA 3'-end maturation. Removes nucleotide residues following the 3'-CCA terminus of tRNAs; can also add nucleotides to the ends of RNA molecules by using nucleoside diphosphates as substrates, but this may not be physiologically important. Probably plays a role in initiation of 16S rRNA degradation (leading to ribosome degradation) during starvation.</text>
</comment>
<evidence type="ECO:0000256" key="3">
    <source>
        <dbReference type="ARBA" id="ARBA00022555"/>
    </source>
</evidence>
<dbReference type="RefSeq" id="WP_006720904.1">
    <property type="nucleotide sequence ID" value="NZ_CP085935.1"/>
</dbReference>
<evidence type="ECO:0000313" key="10">
    <source>
        <dbReference type="EMBL" id="EEA90495.1"/>
    </source>
</evidence>
<feature type="domain" description="Exoribonuclease phosphorolytic" evidence="9">
    <location>
        <begin position="162"/>
        <end position="225"/>
    </location>
</feature>